<feature type="domain" description="HTH gntR-type" evidence="4">
    <location>
        <begin position="20"/>
        <end position="88"/>
    </location>
</feature>
<dbReference type="Pfam" id="PF07702">
    <property type="entry name" value="UTRA"/>
    <property type="match status" value="1"/>
</dbReference>
<keyword evidence="3" id="KW-0804">Transcription</keyword>
<proteinExistence type="predicted"/>
<evidence type="ECO:0000256" key="1">
    <source>
        <dbReference type="ARBA" id="ARBA00023015"/>
    </source>
</evidence>
<accession>A0A238KGR1</accession>
<dbReference type="InterPro" id="IPR011663">
    <property type="entry name" value="UTRA"/>
</dbReference>
<evidence type="ECO:0000256" key="2">
    <source>
        <dbReference type="ARBA" id="ARBA00023125"/>
    </source>
</evidence>
<dbReference type="Gene3D" id="1.10.10.10">
    <property type="entry name" value="Winged helix-like DNA-binding domain superfamily/Winged helix DNA-binding domain"/>
    <property type="match status" value="1"/>
</dbReference>
<dbReference type="RefSeq" id="WP_094021336.1">
    <property type="nucleotide sequence ID" value="NZ_FXYF01000006.1"/>
</dbReference>
<dbReference type="PRINTS" id="PR00035">
    <property type="entry name" value="HTHGNTR"/>
</dbReference>
<dbReference type="SUPFAM" id="SSF46785">
    <property type="entry name" value="Winged helix' DNA-binding domain"/>
    <property type="match status" value="1"/>
</dbReference>
<organism evidence="5 6">
    <name type="scientific">Maliponia aquimaris</name>
    <dbReference type="NCBI Taxonomy" id="1673631"/>
    <lineage>
        <taxon>Bacteria</taxon>
        <taxon>Pseudomonadati</taxon>
        <taxon>Pseudomonadota</taxon>
        <taxon>Alphaproteobacteria</taxon>
        <taxon>Rhodobacterales</taxon>
        <taxon>Paracoccaceae</taxon>
        <taxon>Maliponia</taxon>
    </lineage>
</organism>
<dbReference type="Pfam" id="PF00392">
    <property type="entry name" value="GntR"/>
    <property type="match status" value="1"/>
</dbReference>
<dbReference type="InterPro" id="IPR028978">
    <property type="entry name" value="Chorismate_lyase_/UTRA_dom_sf"/>
</dbReference>
<dbReference type="InterPro" id="IPR050679">
    <property type="entry name" value="Bact_HTH_transcr_reg"/>
</dbReference>
<dbReference type="GO" id="GO:0003700">
    <property type="term" value="F:DNA-binding transcription factor activity"/>
    <property type="evidence" value="ECO:0007669"/>
    <property type="project" value="InterPro"/>
</dbReference>
<reference evidence="5 6" key="1">
    <citation type="submission" date="2017-05" db="EMBL/GenBank/DDBJ databases">
        <authorList>
            <person name="Song R."/>
            <person name="Chenine A.L."/>
            <person name="Ruprecht R.M."/>
        </authorList>
    </citation>
    <scope>NUCLEOTIDE SEQUENCE [LARGE SCALE GENOMIC DNA]</scope>
    <source>
        <strain evidence="5 6">CECT 8898</strain>
    </source>
</reference>
<dbReference type="SMART" id="SM00866">
    <property type="entry name" value="UTRA"/>
    <property type="match status" value="1"/>
</dbReference>
<evidence type="ECO:0000259" key="4">
    <source>
        <dbReference type="PROSITE" id="PS50949"/>
    </source>
</evidence>
<dbReference type="EMBL" id="FXYF01000006">
    <property type="protein sequence ID" value="SMX42029.1"/>
    <property type="molecule type" value="Genomic_DNA"/>
</dbReference>
<dbReference type="InterPro" id="IPR000524">
    <property type="entry name" value="Tscrpt_reg_HTH_GntR"/>
</dbReference>
<gene>
    <name evidence="5" type="primary">yvoA_1</name>
    <name evidence="5" type="ORF">MAA8898_02508</name>
</gene>
<dbReference type="InterPro" id="IPR036390">
    <property type="entry name" value="WH_DNA-bd_sf"/>
</dbReference>
<keyword evidence="2" id="KW-0238">DNA-binding</keyword>
<dbReference type="Proteomes" id="UP000207598">
    <property type="component" value="Unassembled WGS sequence"/>
</dbReference>
<dbReference type="PANTHER" id="PTHR44846">
    <property type="entry name" value="MANNOSYL-D-GLYCERATE TRANSPORT/METABOLISM SYSTEM REPRESSOR MNGR-RELATED"/>
    <property type="match status" value="1"/>
</dbReference>
<keyword evidence="6" id="KW-1185">Reference proteome</keyword>
<protein>
    <submittedName>
        <fullName evidence="5">HTH-type transcriptional repressor YvoA</fullName>
    </submittedName>
</protein>
<dbReference type="InterPro" id="IPR036388">
    <property type="entry name" value="WH-like_DNA-bd_sf"/>
</dbReference>
<sequence length="256" mass="28812">MKEPAAYPELAYRIDRDSAAPLWLQVKQALTATIHDQSMQEQDKLPSESELCRHFDVSRTVIREALAQMVNEGLIYRLQGKGAFVRGRREEQSFAGSTVGFSGELEEKRHSVTRVILRQEVILPTPRMQRFLQVGRDEEVVAIDRVMKVDGIPRAIVRWAMLARVVPGLEALNIQNRSLYDTISRQYGIRLVRAERWIEAVALSAGDAALLGVAERTAALRIESVGASASTQTIEYYTAHYLTDRSRLRFVISATG</sequence>
<dbReference type="CDD" id="cd07377">
    <property type="entry name" value="WHTH_GntR"/>
    <property type="match status" value="1"/>
</dbReference>
<dbReference type="OrthoDB" id="9800645at2"/>
<dbReference type="PANTHER" id="PTHR44846:SF1">
    <property type="entry name" value="MANNOSYL-D-GLYCERATE TRANSPORT_METABOLISM SYSTEM REPRESSOR MNGR-RELATED"/>
    <property type="match status" value="1"/>
</dbReference>
<dbReference type="SMART" id="SM00345">
    <property type="entry name" value="HTH_GNTR"/>
    <property type="match status" value="1"/>
</dbReference>
<dbReference type="GO" id="GO:0045892">
    <property type="term" value="P:negative regulation of DNA-templated transcription"/>
    <property type="evidence" value="ECO:0007669"/>
    <property type="project" value="TreeGrafter"/>
</dbReference>
<evidence type="ECO:0000313" key="6">
    <source>
        <dbReference type="Proteomes" id="UP000207598"/>
    </source>
</evidence>
<evidence type="ECO:0000256" key="3">
    <source>
        <dbReference type="ARBA" id="ARBA00023163"/>
    </source>
</evidence>
<evidence type="ECO:0000313" key="5">
    <source>
        <dbReference type="EMBL" id="SMX42029.1"/>
    </source>
</evidence>
<name>A0A238KGR1_9RHOB</name>
<dbReference type="PROSITE" id="PS50949">
    <property type="entry name" value="HTH_GNTR"/>
    <property type="match status" value="1"/>
</dbReference>
<dbReference type="AlphaFoldDB" id="A0A238KGR1"/>
<keyword evidence="1" id="KW-0805">Transcription regulation</keyword>
<dbReference type="GO" id="GO:0003677">
    <property type="term" value="F:DNA binding"/>
    <property type="evidence" value="ECO:0007669"/>
    <property type="project" value="UniProtKB-KW"/>
</dbReference>
<dbReference type="SUPFAM" id="SSF64288">
    <property type="entry name" value="Chorismate lyase-like"/>
    <property type="match status" value="1"/>
</dbReference>
<dbReference type="Gene3D" id="3.40.1410.10">
    <property type="entry name" value="Chorismate lyase-like"/>
    <property type="match status" value="1"/>
</dbReference>